<protein>
    <submittedName>
        <fullName evidence="1">Uncharacterized protein</fullName>
    </submittedName>
</protein>
<sequence>MPGALGTSRLARLVAAFDDGSSLLEQARSVLRACPDEAVLVRYGVTDPADLPAGAADRCLLAAYADLTGRPLEVSARCDACGARSAFGLTPESVGEHRWVCWVTGAGGGLREPSYADLLACAGDPSALVTACGVGAADAEAGSWAELESVDTTLSGPLRSVCAECGAPLVVDVDVVPLVLAGLAGVCADVDREVHLLASAYGWDLATIESLPDARRQRLAALVSGVAG</sequence>
<proteinExistence type="predicted"/>
<dbReference type="Proteomes" id="UP000035721">
    <property type="component" value="Unassembled WGS sequence"/>
</dbReference>
<dbReference type="RefSeq" id="WP_048554524.1">
    <property type="nucleotide sequence ID" value="NZ_HF570958.1"/>
</dbReference>
<keyword evidence="2" id="KW-1185">Reference proteome</keyword>
<dbReference type="OrthoDB" id="283948at2"/>
<reference evidence="1 2" key="1">
    <citation type="journal article" date="2013" name="ISME J.">
        <title>A metabolic model for members of the genus Tetrasphaera involved in enhanced biological phosphorus removal.</title>
        <authorList>
            <person name="Kristiansen R."/>
            <person name="Nguyen H.T.T."/>
            <person name="Saunders A.M."/>
            <person name="Nielsen J.L."/>
            <person name="Wimmer R."/>
            <person name="Le V.Q."/>
            <person name="McIlroy S.J."/>
            <person name="Petrovski S."/>
            <person name="Seviour R.J."/>
            <person name="Calteau A."/>
            <person name="Nielsen K.L."/>
            <person name="Nielsen P.H."/>
        </authorList>
    </citation>
    <scope>NUCLEOTIDE SEQUENCE [LARGE SCALE GENOMIC DNA]</scope>
    <source>
        <strain evidence="1 2">T1-X7</strain>
    </source>
</reference>
<gene>
    <name evidence="1" type="ORF">BN12_2080003</name>
</gene>
<evidence type="ECO:0000313" key="1">
    <source>
        <dbReference type="EMBL" id="CCH77626.1"/>
    </source>
</evidence>
<dbReference type="STRING" id="1194083.BN12_2080003"/>
<accession>A0A077LVB0</accession>
<comment type="caution">
    <text evidence="1">The sequence shown here is derived from an EMBL/GenBank/DDBJ whole genome shotgun (WGS) entry which is preliminary data.</text>
</comment>
<organism evidence="1 2">
    <name type="scientific">Nostocoides japonicum T1-X7</name>
    <dbReference type="NCBI Taxonomy" id="1194083"/>
    <lineage>
        <taxon>Bacteria</taxon>
        <taxon>Bacillati</taxon>
        <taxon>Actinomycetota</taxon>
        <taxon>Actinomycetes</taxon>
        <taxon>Micrococcales</taxon>
        <taxon>Intrasporangiaceae</taxon>
        <taxon>Nostocoides</taxon>
    </lineage>
</organism>
<dbReference type="EMBL" id="CAJB01000122">
    <property type="protein sequence ID" value="CCH77626.1"/>
    <property type="molecule type" value="Genomic_DNA"/>
</dbReference>
<dbReference type="AlphaFoldDB" id="A0A077LVB0"/>
<evidence type="ECO:0000313" key="2">
    <source>
        <dbReference type="Proteomes" id="UP000035721"/>
    </source>
</evidence>
<name>A0A077LVB0_9MICO</name>